<dbReference type="EMBL" id="VULQ01000006">
    <property type="protein sequence ID" value="MSS77951.1"/>
    <property type="molecule type" value="Genomic_DNA"/>
</dbReference>
<accession>A0A6N7VGE7</accession>
<proteinExistence type="predicted"/>
<name>A0A6N7VGE7_9FIRM</name>
<keyword evidence="2" id="KW-1133">Transmembrane helix</keyword>
<feature type="chain" id="PRO_5038699992" evidence="3">
    <location>
        <begin position="22"/>
        <end position="906"/>
    </location>
</feature>
<sequence length="906" mass="101120">MKKTLLLALSASFILSLPSNAKADEAVNLDEDIKIEESIEEVSLTEAKEISTYAGQTDTKTEVSTDINVHESENSEVKEESDVVINEVDTEQDYVELYNNADERKDISGWYIKDDKEDREIERIKEGTFIESKNFHTLENGKDFSFGLGKNDQVVLYDKDGNIRDKFSWDSHPFGSYGRYPDGVGEFVDGEVSKNAPNNKEDDTEIKEADSSIKINEIESSDPNDGPDYVEIYNDSDEDKDISGYFILDDNLTREHEVLPDGSVIKAKGFFVFENGIHFSFGLGKNDQVNLFNKDKELIDSFAWDGHAEGVLARGEDGKGDFVDSEASKGYSNNIDEEKMKDEKPVVINEVESSAEGGGKDYAEIYNISDNPVDISGWYILDNDPDHEKSPLKEGTIIEPLGFFVFEEGVDFDFGLGSNDEVNLYDKDGNLVDKFAWTSHAPGTYGRLKDGFGQFTDTNPSKGRKNTAFTPKTIDIETANFPGNGDIKILDNETVFDLTDLSGIDQDGEWIYGVNNKEGRFLIFKLENGEIKLAPGFTNKGKSVAFIKDKDNPEAEGPDSEGITVDKDGFIYLAVERDNGDKNVNKNMILQVQNPFDKKDKFVADKEWDITNILPDVGANLGIETIEWVGFDHINKRLFDQSLNKTFDKNDYKNAYQDGVFFVGLEANGNIYALILQDDGSAKVINELSTNLGGVMGLDYDRENDILWALADDGFDNIHTAIQFDGTDKPKVINVSAPSEMNKRLNNEGFVILPSSEKDTRDVLYFMDGTNKEDIRLASLNKAYMIDLGLEKIDIADEKEENPIYENSSEEPKDDKNKTEESKDEKSKIDPDSDSKKDDKKESDSKNKKEEKESPTASRKQSAKKIKKSSSTSDNKAPKTGVTSLSSIILTGLGSILGLGLLKKRK</sequence>
<dbReference type="PROSITE" id="PS51841">
    <property type="entry name" value="LTD"/>
    <property type="match status" value="3"/>
</dbReference>
<feature type="domain" description="LTD" evidence="4">
    <location>
        <begin position="202"/>
        <end position="306"/>
    </location>
</feature>
<organism evidence="5 6">
    <name type="scientific">Anaerococcus porci</name>
    <dbReference type="NCBI Taxonomy" id="2652269"/>
    <lineage>
        <taxon>Bacteria</taxon>
        <taxon>Bacillati</taxon>
        <taxon>Bacillota</taxon>
        <taxon>Tissierellia</taxon>
        <taxon>Tissierellales</taxon>
        <taxon>Peptoniphilaceae</taxon>
        <taxon>Anaerococcus</taxon>
    </lineage>
</organism>
<evidence type="ECO:0000256" key="1">
    <source>
        <dbReference type="SAM" id="MobiDB-lite"/>
    </source>
</evidence>
<feature type="signal peptide" evidence="3">
    <location>
        <begin position="1"/>
        <end position="21"/>
    </location>
</feature>
<evidence type="ECO:0000256" key="3">
    <source>
        <dbReference type="SAM" id="SignalP"/>
    </source>
</evidence>
<dbReference type="PANTHER" id="PTHR36812:SF9">
    <property type="entry name" value="MYB-LIKE PROTEIN X ISOFORM X1"/>
    <property type="match status" value="1"/>
</dbReference>
<dbReference type="InterPro" id="IPR036415">
    <property type="entry name" value="Lamin_tail_dom_sf"/>
</dbReference>
<dbReference type="RefSeq" id="WP_154540610.1">
    <property type="nucleotide sequence ID" value="NZ_VULQ01000006.1"/>
</dbReference>
<gene>
    <name evidence="5" type="ORF">FYJ26_05900</name>
</gene>
<dbReference type="InterPro" id="IPR001322">
    <property type="entry name" value="Lamin_tail_dom"/>
</dbReference>
<dbReference type="Pfam" id="PF00932">
    <property type="entry name" value="LTD"/>
    <property type="match status" value="3"/>
</dbReference>
<dbReference type="SUPFAM" id="SSF74853">
    <property type="entry name" value="Lamin A/C globular tail domain"/>
    <property type="match status" value="3"/>
</dbReference>
<evidence type="ECO:0000313" key="6">
    <source>
        <dbReference type="Proteomes" id="UP000441925"/>
    </source>
</evidence>
<evidence type="ECO:0000313" key="5">
    <source>
        <dbReference type="EMBL" id="MSS77951.1"/>
    </source>
</evidence>
<keyword evidence="2" id="KW-0472">Membrane</keyword>
<dbReference type="AlphaFoldDB" id="A0A6N7VGE7"/>
<feature type="domain" description="LTD" evidence="4">
    <location>
        <begin position="65"/>
        <end position="171"/>
    </location>
</feature>
<dbReference type="Proteomes" id="UP000441925">
    <property type="component" value="Unassembled WGS sequence"/>
</dbReference>
<dbReference type="PANTHER" id="PTHR36812">
    <property type="entry name" value="NEUROFILAMENT TRIPLET M PROTEIN-LIKE PROTEIN"/>
    <property type="match status" value="1"/>
</dbReference>
<feature type="region of interest" description="Disordered" evidence="1">
    <location>
        <begin position="799"/>
        <end position="888"/>
    </location>
</feature>
<reference evidence="5 6" key="1">
    <citation type="submission" date="2019-08" db="EMBL/GenBank/DDBJ databases">
        <title>In-depth cultivation of the pig gut microbiome towards novel bacterial diversity and tailored functional studies.</title>
        <authorList>
            <person name="Wylensek D."/>
            <person name="Hitch T.C.A."/>
            <person name="Clavel T."/>
        </authorList>
    </citation>
    <scope>NUCLEOTIDE SEQUENCE [LARGE SCALE GENOMIC DNA]</scope>
    <source>
        <strain evidence="5 6">WCA-380-WT-2B</strain>
    </source>
</reference>
<keyword evidence="2" id="KW-0812">Transmembrane</keyword>
<feature type="compositionally biased region" description="Basic and acidic residues" evidence="1">
    <location>
        <begin position="810"/>
        <end position="854"/>
    </location>
</feature>
<feature type="transmembrane region" description="Helical" evidence="2">
    <location>
        <begin position="881"/>
        <end position="902"/>
    </location>
</feature>
<protein>
    <submittedName>
        <fullName evidence="5">Lamin tail domain-containing protein</fullName>
    </submittedName>
</protein>
<comment type="caution">
    <text evidence="5">The sequence shown here is derived from an EMBL/GenBank/DDBJ whole genome shotgun (WGS) entry which is preliminary data.</text>
</comment>
<keyword evidence="6" id="KW-1185">Reference proteome</keyword>
<evidence type="ECO:0000259" key="4">
    <source>
        <dbReference type="PROSITE" id="PS51841"/>
    </source>
</evidence>
<keyword evidence="3" id="KW-0732">Signal</keyword>
<dbReference type="Gene3D" id="2.60.40.1260">
    <property type="entry name" value="Lamin Tail domain"/>
    <property type="match status" value="3"/>
</dbReference>
<feature type="domain" description="LTD" evidence="4">
    <location>
        <begin position="343"/>
        <end position="439"/>
    </location>
</feature>
<evidence type="ECO:0000256" key="2">
    <source>
        <dbReference type="SAM" id="Phobius"/>
    </source>
</evidence>